<evidence type="ECO:0000313" key="3">
    <source>
        <dbReference type="EMBL" id="ADI73595.1"/>
    </source>
</evidence>
<feature type="transmembrane region" description="Helical" evidence="1">
    <location>
        <begin position="792"/>
        <end position="810"/>
    </location>
</feature>
<accession>D7E6X1</accession>
<dbReference type="STRING" id="644295.Metev_0693"/>
<dbReference type="InterPro" id="IPR029062">
    <property type="entry name" value="Class_I_gatase-like"/>
</dbReference>
<keyword evidence="1" id="KW-1133">Transmembrane helix</keyword>
<dbReference type="InterPro" id="IPR002035">
    <property type="entry name" value="VWF_A"/>
</dbReference>
<keyword evidence="1" id="KW-0472">Membrane</keyword>
<feature type="transmembrane region" description="Helical" evidence="1">
    <location>
        <begin position="16"/>
        <end position="32"/>
    </location>
</feature>
<dbReference type="SMART" id="SM00327">
    <property type="entry name" value="VWA"/>
    <property type="match status" value="1"/>
</dbReference>
<dbReference type="HOGENOM" id="CLU_355886_0_0_2"/>
<gene>
    <name evidence="3" type="ordered locus">Metev_0693</name>
</gene>
<dbReference type="SUPFAM" id="SSF53300">
    <property type="entry name" value="vWA-like"/>
    <property type="match status" value="1"/>
</dbReference>
<keyword evidence="1" id="KW-0812">Transmembrane</keyword>
<dbReference type="SUPFAM" id="SSF52317">
    <property type="entry name" value="Class I glutamine amidotransferase-like"/>
    <property type="match status" value="1"/>
</dbReference>
<dbReference type="KEGG" id="mev:Metev_0693"/>
<dbReference type="PANTHER" id="PTHR37947:SF1">
    <property type="entry name" value="BLL2462 PROTEIN"/>
    <property type="match status" value="1"/>
</dbReference>
<keyword evidence="4" id="KW-1185">Reference proteome</keyword>
<dbReference type="AlphaFoldDB" id="D7E6X1"/>
<protein>
    <submittedName>
        <fullName evidence="3">von Willebrand factor type A</fullName>
    </submittedName>
</protein>
<dbReference type="PROSITE" id="PS50234">
    <property type="entry name" value="VWFA"/>
    <property type="match status" value="1"/>
</dbReference>
<reference evidence="3 4" key="1">
    <citation type="submission" date="2010-06" db="EMBL/GenBank/DDBJ databases">
        <title>Complete sequence chromosome of Methanohalobium evestigatum Z-7303.</title>
        <authorList>
            <consortium name="US DOE Joint Genome Institute"/>
            <person name="Lucas S."/>
            <person name="Copeland A."/>
            <person name="Lapidus A."/>
            <person name="Cheng J.-F."/>
            <person name="Bruce D."/>
            <person name="Goodwin L."/>
            <person name="Pitluck S."/>
            <person name="Saunders E."/>
            <person name="Detter J.C."/>
            <person name="Han C."/>
            <person name="Tapia R."/>
            <person name="Land M."/>
            <person name="Hauser L."/>
            <person name="Kyrpides N."/>
            <person name="Mikhailova N."/>
            <person name="Sieprawska-Lupa M."/>
            <person name="Whitman W.B."/>
            <person name="Anderson I."/>
            <person name="Woyke T."/>
        </authorList>
    </citation>
    <scope>NUCLEOTIDE SEQUENCE [LARGE SCALE GENOMIC DNA]</scope>
    <source>
        <strain evidence="4">ATCC BAA-1072 / DSM 3721 / NBRC 107634 / OCM 161 / Z-7303</strain>
    </source>
</reference>
<dbReference type="Gene3D" id="3.40.50.410">
    <property type="entry name" value="von Willebrand factor, type A domain"/>
    <property type="match status" value="1"/>
</dbReference>
<dbReference type="InterPro" id="IPR036465">
    <property type="entry name" value="vWFA_dom_sf"/>
</dbReference>
<proteinExistence type="predicted"/>
<evidence type="ECO:0000256" key="1">
    <source>
        <dbReference type="SAM" id="Phobius"/>
    </source>
</evidence>
<evidence type="ECO:0000259" key="2">
    <source>
        <dbReference type="PROSITE" id="PS50234"/>
    </source>
</evidence>
<dbReference type="GeneID" id="9346314"/>
<evidence type="ECO:0000313" key="4">
    <source>
        <dbReference type="Proteomes" id="UP000000391"/>
    </source>
</evidence>
<dbReference type="RefSeq" id="WP_013194163.1">
    <property type="nucleotide sequence ID" value="NC_014253.1"/>
</dbReference>
<dbReference type="CDD" id="cd00198">
    <property type="entry name" value="vWFA"/>
    <property type="match status" value="1"/>
</dbReference>
<dbReference type="Gene3D" id="3.40.50.880">
    <property type="match status" value="1"/>
</dbReference>
<dbReference type="PANTHER" id="PTHR37947">
    <property type="entry name" value="BLL2462 PROTEIN"/>
    <property type="match status" value="1"/>
</dbReference>
<sequence>MVSLPFIPLSFEHPEIILLIVPLIIAALYLIHKGTNTRIIESRVIIISLLILALASPYIMVSETRTNENPNLVVISDETSSMELFEGGTGERIYESMASKTPTSMVRLTDEKTNLGDAIVQNSGGDNQIVIVTDGNNNNGESLKSALEFADNTETNVYAVQPELETNDLSVQMKGDKTVVLNNENQFKVIVSQAKDETINYDLEVYANGSLIRSGTFTQSEREKTIDVKNTFESLGANNLRAVITPHREDIDSINNRFYKSVYVIPKPNIQLTANNIDSPLSRILYNLYDVTTSNNFTNIDNKKAVILDNQHINTLSQNEVEKLNNYVTDGNGLVVVGGDQSYSFGGYLNSTFEELLPVISKPTKWTGGRNIVLVLDVSQSTAAHGTQSDILGNAVNLIQNENLKDANLGVIAFGTEGEDVSNGLVYLGIPSNRERLENKIRNLKTETDTSLNLGLSVSQEWLQGETGKLEVIVISDGAIGSSYQKSLDIADDMKKKGVNFYFVNIEPSDPSIEGRYDNRGNLYAKRFIQEIEGSTDTYFQIQRGQRANLVFEDSDIPDDEDISDSGPFPVIEYNSNHFITRDINITGNVSGYNDVTPKAGAQRLVITTNGKPIVTSWRFGLGRVVSYTTDNGYGSGNRWASQMYSGNNSKLTSKLVNWAIGNPRAEEGIVLNAPDGWSGTPIELSLTRYDEGGLPSLQLDDRDDNIELSITGENTYKGSITVDKIGMHDISGYPIAVNYALEYRDVGFNENLPTLIKSHGGKMYTEQEARALLLDDAKESATKTVQTPFDLKMYFILTALGLFLLEIVLRRVREIREYKNTENE</sequence>
<dbReference type="Pfam" id="PF13519">
    <property type="entry name" value="VWA_2"/>
    <property type="match status" value="1"/>
</dbReference>
<name>D7E6X1_METEZ</name>
<feature type="transmembrane region" description="Helical" evidence="1">
    <location>
        <begin position="44"/>
        <end position="61"/>
    </location>
</feature>
<feature type="domain" description="VWFA" evidence="2">
    <location>
        <begin position="371"/>
        <end position="572"/>
    </location>
</feature>
<organism evidence="3 4">
    <name type="scientific">Methanohalobium evestigatum (strain ATCC BAA-1072 / DSM 3721 / NBRC 107634 / OCM 161 / Z-7303)</name>
    <dbReference type="NCBI Taxonomy" id="644295"/>
    <lineage>
        <taxon>Archaea</taxon>
        <taxon>Methanobacteriati</taxon>
        <taxon>Methanobacteriota</taxon>
        <taxon>Stenosarchaea group</taxon>
        <taxon>Methanomicrobia</taxon>
        <taxon>Methanosarcinales</taxon>
        <taxon>Methanosarcinaceae</taxon>
        <taxon>Methanohalobium</taxon>
    </lineage>
</organism>
<dbReference type="EMBL" id="CP002069">
    <property type="protein sequence ID" value="ADI73595.1"/>
    <property type="molecule type" value="Genomic_DNA"/>
</dbReference>
<dbReference type="Proteomes" id="UP000000391">
    <property type="component" value="Chromosome"/>
</dbReference>